<reference evidence="2 3" key="1">
    <citation type="journal article" date="2010" name="Science">
        <title>Genomic comparison of the ants Camponotus floridanus and Harpegnathos saltator.</title>
        <authorList>
            <person name="Bonasio R."/>
            <person name="Zhang G."/>
            <person name="Ye C."/>
            <person name="Mutti N.S."/>
            <person name="Fang X."/>
            <person name="Qin N."/>
            <person name="Donahue G."/>
            <person name="Yang P."/>
            <person name="Li Q."/>
            <person name="Li C."/>
            <person name="Zhang P."/>
            <person name="Huang Z."/>
            <person name="Berger S.L."/>
            <person name="Reinberg D."/>
            <person name="Wang J."/>
            <person name="Liebig J."/>
        </authorList>
    </citation>
    <scope>NUCLEOTIDE SEQUENCE [LARGE SCALE GENOMIC DNA]</scope>
    <source>
        <strain evidence="3">C129</strain>
    </source>
</reference>
<dbReference type="OrthoDB" id="5976967at2759"/>
<proteinExistence type="predicted"/>
<dbReference type="Gene3D" id="3.30.1330.30">
    <property type="match status" value="1"/>
</dbReference>
<feature type="region of interest" description="Disordered" evidence="1">
    <location>
        <begin position="1"/>
        <end position="25"/>
    </location>
</feature>
<sequence>MTRCQEPQSYHAQTTMADSGKSSYEESRYGRTITCGMLPTLRELASRGCNNRGSVCLVPFNIEMDAAIHLQMTLLKAYCREMGIEVMSVSKEVIQAHLCPGGTDLSCVLVTKDDPFFLLKLPK</sequence>
<dbReference type="Proteomes" id="UP000000311">
    <property type="component" value="Unassembled WGS sequence"/>
</dbReference>
<keyword evidence="3" id="KW-1185">Reference proteome</keyword>
<dbReference type="InterPro" id="IPR029064">
    <property type="entry name" value="Ribosomal_eL30-like_sf"/>
</dbReference>
<protein>
    <submittedName>
        <fullName evidence="2">Uncharacterized protein</fullName>
    </submittedName>
</protein>
<dbReference type="InParanoid" id="E1ZWL6"/>
<accession>E1ZWL6</accession>
<name>E1ZWL6_CAMFO</name>
<dbReference type="AlphaFoldDB" id="E1ZWL6"/>
<evidence type="ECO:0000256" key="1">
    <source>
        <dbReference type="SAM" id="MobiDB-lite"/>
    </source>
</evidence>
<gene>
    <name evidence="2" type="ORF">EAG_08907</name>
</gene>
<dbReference type="KEGG" id="cfo:105250953"/>
<feature type="compositionally biased region" description="Polar residues" evidence="1">
    <location>
        <begin position="1"/>
        <end position="22"/>
    </location>
</feature>
<evidence type="ECO:0000313" key="3">
    <source>
        <dbReference type="Proteomes" id="UP000000311"/>
    </source>
</evidence>
<dbReference type="OMA" id="SYHAQTT"/>
<evidence type="ECO:0000313" key="2">
    <source>
        <dbReference type="EMBL" id="EFN74453.1"/>
    </source>
</evidence>
<organism evidence="3">
    <name type="scientific">Camponotus floridanus</name>
    <name type="common">Florida carpenter ant</name>
    <dbReference type="NCBI Taxonomy" id="104421"/>
    <lineage>
        <taxon>Eukaryota</taxon>
        <taxon>Metazoa</taxon>
        <taxon>Ecdysozoa</taxon>
        <taxon>Arthropoda</taxon>
        <taxon>Hexapoda</taxon>
        <taxon>Insecta</taxon>
        <taxon>Pterygota</taxon>
        <taxon>Neoptera</taxon>
        <taxon>Endopterygota</taxon>
        <taxon>Hymenoptera</taxon>
        <taxon>Apocrita</taxon>
        <taxon>Aculeata</taxon>
        <taxon>Formicoidea</taxon>
        <taxon>Formicidae</taxon>
        <taxon>Formicinae</taxon>
        <taxon>Camponotus</taxon>
    </lineage>
</organism>
<dbReference type="EMBL" id="GL434853">
    <property type="protein sequence ID" value="EFN74453.1"/>
    <property type="molecule type" value="Genomic_DNA"/>
</dbReference>